<evidence type="ECO:0000256" key="1">
    <source>
        <dbReference type="ARBA" id="ARBA00022737"/>
    </source>
</evidence>
<feature type="compositionally biased region" description="Low complexity" evidence="4">
    <location>
        <begin position="469"/>
        <end position="483"/>
    </location>
</feature>
<dbReference type="PROSITE" id="PS50088">
    <property type="entry name" value="ANK_REPEAT"/>
    <property type="match status" value="1"/>
</dbReference>
<evidence type="ECO:0000256" key="4">
    <source>
        <dbReference type="SAM" id="MobiDB-lite"/>
    </source>
</evidence>
<dbReference type="Gene3D" id="1.25.40.20">
    <property type="entry name" value="Ankyrin repeat-containing domain"/>
    <property type="match status" value="1"/>
</dbReference>
<dbReference type="STRING" id="947033.Lste_2384"/>
<sequence length="532" mass="60083">MIYILYLLLFISLLVVLQRKFISFNQVITTLSDITSKRNALEHEDLLTLFDKFNYEHDDGVCHGFTLTWAQEAALGVEHQFYNRLNLIKKEKETLPTSLQTITEKIKSSQTLSSKERKRNEIKPFLEAICLAQSPDDYSEIYAQTIQQSDTDIIYKMIQLHLGKAQNTVKNLFGKTISVASPKEMRGFMHQLNNLLAIKNQVAVVCSSEEHTVGFKKHKDNTWLFMDINHLYEQSEEYPYQLLTSEELVPVLYQSLFETSKQLVFHCSFIAKTGQRKLAQQLQALDDLYPATPEGMQISNCRGYGPLALAVQNDDRNTVREILRLHKSAPVISQSALVNALFYAAACNRASIMNQLKNTPQIDINHPCDTDENTPLGVACKYGNEAMVRSLLADKRINVDAQNAEAMTPLMVACASSYTQRNPTLFKLLLAAGANAALTNLDDETALDIAKKHHNKVAMDIIATHRSKQAQQSNASGSQSQRSKCTRPGITGSFLNNSFLKRQDKSIMKPPQKEGFTETQQLQDEPTKMFYL</sequence>
<gene>
    <name evidence="5" type="ORF">Lste_2384</name>
</gene>
<comment type="caution">
    <text evidence="5">The sequence shown here is derived from an EMBL/GenBank/DDBJ whole genome shotgun (WGS) entry which is preliminary data.</text>
</comment>
<dbReference type="PANTHER" id="PTHR24198">
    <property type="entry name" value="ANKYRIN REPEAT AND PROTEIN KINASE DOMAIN-CONTAINING PROTEIN"/>
    <property type="match status" value="1"/>
</dbReference>
<dbReference type="Proteomes" id="UP000054926">
    <property type="component" value="Unassembled WGS sequence"/>
</dbReference>
<dbReference type="EMBL" id="LNYY01000019">
    <property type="protein sequence ID" value="KTD69226.1"/>
    <property type="molecule type" value="Genomic_DNA"/>
</dbReference>
<dbReference type="InterPro" id="IPR036770">
    <property type="entry name" value="Ankyrin_rpt-contain_sf"/>
</dbReference>
<evidence type="ECO:0000313" key="5">
    <source>
        <dbReference type="EMBL" id="KTD69226.1"/>
    </source>
</evidence>
<dbReference type="SUPFAM" id="SSF48403">
    <property type="entry name" value="Ankyrin repeat"/>
    <property type="match status" value="1"/>
</dbReference>
<evidence type="ECO:0000313" key="6">
    <source>
        <dbReference type="Proteomes" id="UP000054926"/>
    </source>
</evidence>
<organism evidence="5 6">
    <name type="scientific">Legionella steelei</name>
    <dbReference type="NCBI Taxonomy" id="947033"/>
    <lineage>
        <taxon>Bacteria</taxon>
        <taxon>Pseudomonadati</taxon>
        <taxon>Pseudomonadota</taxon>
        <taxon>Gammaproteobacteria</taxon>
        <taxon>Legionellales</taxon>
        <taxon>Legionellaceae</taxon>
        <taxon>Legionella</taxon>
    </lineage>
</organism>
<protein>
    <submittedName>
        <fullName evidence="5">Ankyrin repeat-containing protein</fullName>
    </submittedName>
</protein>
<dbReference type="NCBIfam" id="NF043022">
    <property type="entry name" value="T4SS_AnkG"/>
    <property type="match status" value="1"/>
</dbReference>
<proteinExistence type="predicted"/>
<dbReference type="PATRIC" id="fig|947033.5.peg.2525"/>
<feature type="repeat" description="ANK" evidence="3">
    <location>
        <begin position="405"/>
        <end position="441"/>
    </location>
</feature>
<keyword evidence="6" id="KW-1185">Reference proteome</keyword>
<reference evidence="5 6" key="1">
    <citation type="submission" date="2015-11" db="EMBL/GenBank/DDBJ databases">
        <title>Genomic analysis of 38 Legionella species identifies large and diverse effector repertoires.</title>
        <authorList>
            <person name="Burstein D."/>
            <person name="Amaro F."/>
            <person name="Zusman T."/>
            <person name="Lifshitz Z."/>
            <person name="Cohen O."/>
            <person name="Gilbert J.A."/>
            <person name="Pupko T."/>
            <person name="Shuman H.A."/>
            <person name="Segal G."/>
        </authorList>
    </citation>
    <scope>NUCLEOTIDE SEQUENCE [LARGE SCALE GENOMIC DNA]</scope>
    <source>
        <strain evidence="5 6">IMVS3376</strain>
    </source>
</reference>
<feature type="region of interest" description="Disordered" evidence="4">
    <location>
        <begin position="466"/>
        <end position="491"/>
    </location>
</feature>
<evidence type="ECO:0000256" key="3">
    <source>
        <dbReference type="PROSITE-ProRule" id="PRU00023"/>
    </source>
</evidence>
<dbReference type="RefSeq" id="WP_058511176.1">
    <property type="nucleotide sequence ID" value="NZ_LNYY01000019.1"/>
</dbReference>
<evidence type="ECO:0000256" key="2">
    <source>
        <dbReference type="ARBA" id="ARBA00023043"/>
    </source>
</evidence>
<accession>A0A0W0ZJK6</accession>
<dbReference type="Pfam" id="PF12796">
    <property type="entry name" value="Ank_2"/>
    <property type="match status" value="1"/>
</dbReference>
<keyword evidence="2 3" id="KW-0040">ANK repeat</keyword>
<name>A0A0W0ZJK6_9GAMM</name>
<dbReference type="SMART" id="SM00248">
    <property type="entry name" value="ANK"/>
    <property type="match status" value="5"/>
</dbReference>
<dbReference type="OrthoDB" id="5653232at2"/>
<keyword evidence="1" id="KW-0677">Repeat</keyword>
<dbReference type="AlphaFoldDB" id="A0A0W0ZJK6"/>
<dbReference type="PANTHER" id="PTHR24198:SF165">
    <property type="entry name" value="ANKYRIN REPEAT-CONTAINING PROTEIN-RELATED"/>
    <property type="match status" value="1"/>
</dbReference>
<dbReference type="InterPro" id="IPR002110">
    <property type="entry name" value="Ankyrin_rpt"/>
</dbReference>